<organism evidence="1 2">
    <name type="scientific">Streptomyces abyssalis</name>
    <dbReference type="NCBI Taxonomy" id="933944"/>
    <lineage>
        <taxon>Bacteria</taxon>
        <taxon>Bacillati</taxon>
        <taxon>Actinomycetota</taxon>
        <taxon>Actinomycetes</taxon>
        <taxon>Kitasatosporales</taxon>
        <taxon>Streptomycetaceae</taxon>
        <taxon>Streptomyces</taxon>
    </lineage>
</organism>
<comment type="caution">
    <text evidence="1">The sequence shown here is derived from an EMBL/GenBank/DDBJ whole genome shotgun (WGS) entry which is preliminary data.</text>
</comment>
<gene>
    <name evidence="1" type="ORF">AN215_14070</name>
</gene>
<name>A0A1E7JQJ3_9ACTN</name>
<protein>
    <submittedName>
        <fullName evidence="1">Uncharacterized protein</fullName>
    </submittedName>
</protein>
<accession>A0A1E7JQJ3</accession>
<dbReference type="Proteomes" id="UP000176087">
    <property type="component" value="Unassembled WGS sequence"/>
</dbReference>
<sequence>MLDAVVPVVDPVANLVNDADITLGNGQLNQEVANVFQTDNTGLSGSGDRVDPFQQWTVDIGTLPPQMEQHGTRIARFVVHICSPSSDLYSDAF</sequence>
<keyword evidence="2" id="KW-1185">Reference proteome</keyword>
<dbReference type="EMBL" id="LJGT01000038">
    <property type="protein sequence ID" value="OEU90538.1"/>
    <property type="molecule type" value="Genomic_DNA"/>
</dbReference>
<evidence type="ECO:0000313" key="2">
    <source>
        <dbReference type="Proteomes" id="UP000176087"/>
    </source>
</evidence>
<dbReference type="AlphaFoldDB" id="A0A1E7JQJ3"/>
<reference evidence="1 2" key="1">
    <citation type="journal article" date="2016" name="Front. Microbiol.">
        <title>Comparative Genomics Analysis of Streptomyces Species Reveals Their Adaptation to the Marine Environment and Their Diversity at the Genomic Level.</title>
        <authorList>
            <person name="Tian X."/>
            <person name="Zhang Z."/>
            <person name="Yang T."/>
            <person name="Chen M."/>
            <person name="Li J."/>
            <person name="Chen F."/>
            <person name="Yang J."/>
            <person name="Li W."/>
            <person name="Zhang B."/>
            <person name="Zhang Z."/>
            <person name="Wu J."/>
            <person name="Zhang C."/>
            <person name="Long L."/>
            <person name="Xiao J."/>
        </authorList>
    </citation>
    <scope>NUCLEOTIDE SEQUENCE [LARGE SCALE GENOMIC DNA]</scope>
    <source>
        <strain evidence="1 2">SCSIO 10390</strain>
    </source>
</reference>
<evidence type="ECO:0000313" key="1">
    <source>
        <dbReference type="EMBL" id="OEU90538.1"/>
    </source>
</evidence>
<proteinExistence type="predicted"/>